<dbReference type="GO" id="GO:0051537">
    <property type="term" value="F:2 iron, 2 sulfur cluster binding"/>
    <property type="evidence" value="ECO:0007669"/>
    <property type="project" value="UniProtKB-KW"/>
</dbReference>
<dbReference type="Gene3D" id="2.102.10.10">
    <property type="entry name" value="Rieske [2Fe-2S] iron-sulphur domain"/>
    <property type="match status" value="1"/>
</dbReference>
<dbReference type="SUPFAM" id="SSF50022">
    <property type="entry name" value="ISP domain"/>
    <property type="match status" value="1"/>
</dbReference>
<accession>A0A0L0F9C1</accession>
<dbReference type="InterPro" id="IPR036922">
    <property type="entry name" value="Rieske_2Fe-2S_sf"/>
</dbReference>
<sequence>MTEHRIATIDQLHKEKGFEAEINGREIVLWKVKNKVYCIDNKCWHASSPLHYGDIEEYDGRTCIVCPMHKYIIDLATGEDILVMERKGLAKIFNKKPLLDIG</sequence>
<reference evidence="7 8" key="1">
    <citation type="submission" date="2011-02" db="EMBL/GenBank/DDBJ databases">
        <title>The Genome Sequence of Sphaeroforma arctica JP610.</title>
        <authorList>
            <consortium name="The Broad Institute Genome Sequencing Platform"/>
            <person name="Russ C."/>
            <person name="Cuomo C."/>
            <person name="Young S.K."/>
            <person name="Zeng Q."/>
            <person name="Gargeya S."/>
            <person name="Alvarado L."/>
            <person name="Berlin A."/>
            <person name="Chapman S.B."/>
            <person name="Chen Z."/>
            <person name="Freedman E."/>
            <person name="Gellesch M."/>
            <person name="Goldberg J."/>
            <person name="Griggs A."/>
            <person name="Gujja S."/>
            <person name="Heilman E."/>
            <person name="Heiman D."/>
            <person name="Howarth C."/>
            <person name="Mehta T."/>
            <person name="Neiman D."/>
            <person name="Pearson M."/>
            <person name="Roberts A."/>
            <person name="Saif S."/>
            <person name="Shea T."/>
            <person name="Shenoy N."/>
            <person name="Sisk P."/>
            <person name="Stolte C."/>
            <person name="Sykes S."/>
            <person name="White J."/>
            <person name="Yandava C."/>
            <person name="Burger G."/>
            <person name="Gray M.W."/>
            <person name="Holland P.W.H."/>
            <person name="King N."/>
            <person name="Lang F.B.F."/>
            <person name="Roger A.J."/>
            <person name="Ruiz-Trillo I."/>
            <person name="Haas B."/>
            <person name="Nusbaum C."/>
            <person name="Birren B."/>
        </authorList>
    </citation>
    <scope>NUCLEOTIDE SEQUENCE [LARGE SCALE GENOMIC DNA]</scope>
    <source>
        <strain evidence="7 8">JP610</strain>
    </source>
</reference>
<evidence type="ECO:0000313" key="7">
    <source>
        <dbReference type="EMBL" id="KNC73320.1"/>
    </source>
</evidence>
<evidence type="ECO:0000256" key="2">
    <source>
        <dbReference type="ARBA" id="ARBA00022723"/>
    </source>
</evidence>
<dbReference type="PROSITE" id="PS51296">
    <property type="entry name" value="RIESKE"/>
    <property type="match status" value="1"/>
</dbReference>
<feature type="domain" description="Rieske" evidence="6">
    <location>
        <begin position="4"/>
        <end position="79"/>
    </location>
</feature>
<dbReference type="eggNOG" id="ENOG502S67H">
    <property type="taxonomic scope" value="Eukaryota"/>
</dbReference>
<evidence type="ECO:0000256" key="3">
    <source>
        <dbReference type="ARBA" id="ARBA00023004"/>
    </source>
</evidence>
<evidence type="ECO:0000313" key="8">
    <source>
        <dbReference type="Proteomes" id="UP000054560"/>
    </source>
</evidence>
<keyword evidence="4" id="KW-0411">Iron-sulfur</keyword>
<dbReference type="AlphaFoldDB" id="A0A0L0F9C1"/>
<protein>
    <recommendedName>
        <fullName evidence="6">Rieske domain-containing protein</fullName>
    </recommendedName>
</protein>
<proteinExistence type="predicted"/>
<dbReference type="PANTHER" id="PTHR21496:SF0">
    <property type="entry name" value="RIESKE DOMAIN-CONTAINING PROTEIN"/>
    <property type="match status" value="1"/>
</dbReference>
<gene>
    <name evidence="7" type="ORF">SARC_14119</name>
</gene>
<dbReference type="CDD" id="cd03467">
    <property type="entry name" value="Rieske"/>
    <property type="match status" value="1"/>
</dbReference>
<dbReference type="EMBL" id="KQ245775">
    <property type="protein sequence ID" value="KNC73320.1"/>
    <property type="molecule type" value="Genomic_DNA"/>
</dbReference>
<evidence type="ECO:0000256" key="1">
    <source>
        <dbReference type="ARBA" id="ARBA00022714"/>
    </source>
</evidence>
<dbReference type="RefSeq" id="XP_014147222.1">
    <property type="nucleotide sequence ID" value="XM_014291747.1"/>
</dbReference>
<feature type="non-terminal residue" evidence="7">
    <location>
        <position position="102"/>
    </location>
</feature>
<organism evidence="7 8">
    <name type="scientific">Sphaeroforma arctica JP610</name>
    <dbReference type="NCBI Taxonomy" id="667725"/>
    <lineage>
        <taxon>Eukaryota</taxon>
        <taxon>Ichthyosporea</taxon>
        <taxon>Ichthyophonida</taxon>
        <taxon>Sphaeroforma</taxon>
    </lineage>
</organism>
<dbReference type="InterPro" id="IPR017941">
    <property type="entry name" value="Rieske_2Fe-2S"/>
</dbReference>
<name>A0A0L0F9C1_9EUKA</name>
<dbReference type="Pfam" id="PF22543">
    <property type="entry name" value="Rieske_4"/>
    <property type="match status" value="1"/>
</dbReference>
<dbReference type="GeneID" id="25914623"/>
<dbReference type="InterPro" id="IPR054716">
    <property type="entry name" value="Sol_Rieske_ferrdox_dom"/>
</dbReference>
<evidence type="ECO:0000259" key="6">
    <source>
        <dbReference type="PROSITE" id="PS51296"/>
    </source>
</evidence>
<keyword evidence="8" id="KW-1185">Reference proteome</keyword>
<dbReference type="PANTHER" id="PTHR21496">
    <property type="entry name" value="FERREDOXIN-RELATED"/>
    <property type="match status" value="1"/>
</dbReference>
<evidence type="ECO:0000256" key="5">
    <source>
        <dbReference type="ARBA" id="ARBA00034078"/>
    </source>
</evidence>
<evidence type="ECO:0000256" key="4">
    <source>
        <dbReference type="ARBA" id="ARBA00023014"/>
    </source>
</evidence>
<dbReference type="OrthoDB" id="426882at2759"/>
<dbReference type="GO" id="GO:0046872">
    <property type="term" value="F:metal ion binding"/>
    <property type="evidence" value="ECO:0007669"/>
    <property type="project" value="UniProtKB-KW"/>
</dbReference>
<keyword evidence="1" id="KW-0001">2Fe-2S</keyword>
<comment type="cofactor">
    <cofactor evidence="5">
        <name>[2Fe-2S] cluster</name>
        <dbReference type="ChEBI" id="CHEBI:190135"/>
    </cofactor>
</comment>
<keyword evidence="3" id="KW-0408">Iron</keyword>
<keyword evidence="2" id="KW-0479">Metal-binding</keyword>
<dbReference type="Proteomes" id="UP000054560">
    <property type="component" value="Unassembled WGS sequence"/>
</dbReference>